<keyword evidence="8" id="KW-1185">Reference proteome</keyword>
<comment type="subcellular location">
    <subcellularLocation>
        <location evidence="1">Cytoplasm</location>
    </subcellularLocation>
</comment>
<dbReference type="SUPFAM" id="SSF50044">
    <property type="entry name" value="SH3-domain"/>
    <property type="match status" value="2"/>
</dbReference>
<dbReference type="Pfam" id="PF00018">
    <property type="entry name" value="SH3_1"/>
    <property type="match status" value="2"/>
</dbReference>
<dbReference type="EMBL" id="OU892277">
    <property type="protein sequence ID" value="CAG9759813.1"/>
    <property type="molecule type" value="Genomic_DNA"/>
</dbReference>
<evidence type="ECO:0000256" key="3">
    <source>
        <dbReference type="ARBA" id="ARBA00022490"/>
    </source>
</evidence>
<gene>
    <name evidence="7" type="ORF">CEUTPL_LOCUS554</name>
</gene>
<dbReference type="InterPro" id="IPR036028">
    <property type="entry name" value="SH3-like_dom_sf"/>
</dbReference>
<name>A0A9N9MDV7_9CUCU</name>
<evidence type="ECO:0000256" key="2">
    <source>
        <dbReference type="ARBA" id="ARBA00022443"/>
    </source>
</evidence>
<feature type="compositionally biased region" description="Low complexity" evidence="5">
    <location>
        <begin position="62"/>
        <end position="73"/>
    </location>
</feature>
<evidence type="ECO:0000313" key="7">
    <source>
        <dbReference type="EMBL" id="CAG9759813.1"/>
    </source>
</evidence>
<dbReference type="GO" id="GO:0015629">
    <property type="term" value="C:actin cytoskeleton"/>
    <property type="evidence" value="ECO:0007669"/>
    <property type="project" value="TreeGrafter"/>
</dbReference>
<dbReference type="PROSITE" id="PS50002">
    <property type="entry name" value="SH3"/>
    <property type="match status" value="2"/>
</dbReference>
<dbReference type="OrthoDB" id="27823at2759"/>
<accession>A0A9N9MDV7</accession>
<evidence type="ECO:0000256" key="5">
    <source>
        <dbReference type="SAM" id="MobiDB-lite"/>
    </source>
</evidence>
<dbReference type="PRINTS" id="PR00452">
    <property type="entry name" value="SH3DOMAIN"/>
</dbReference>
<dbReference type="PANTHER" id="PTHR47174">
    <property type="entry name" value="BRIDGING INTEGRATOR 3"/>
    <property type="match status" value="1"/>
</dbReference>
<dbReference type="Proteomes" id="UP001152799">
    <property type="component" value="Chromosome 1"/>
</dbReference>
<feature type="compositionally biased region" description="Polar residues" evidence="5">
    <location>
        <begin position="27"/>
        <end position="39"/>
    </location>
</feature>
<dbReference type="PANTHER" id="PTHR47174:SF3">
    <property type="entry name" value="BRIDGING INTEGRATOR 3"/>
    <property type="match status" value="1"/>
</dbReference>
<dbReference type="Gene3D" id="2.30.30.40">
    <property type="entry name" value="SH3 Domains"/>
    <property type="match status" value="2"/>
</dbReference>
<feature type="domain" description="SH3" evidence="6">
    <location>
        <begin position="182"/>
        <end position="241"/>
    </location>
</feature>
<keyword evidence="3" id="KW-0963">Cytoplasm</keyword>
<sequence>MQSMTNNRKKNPPPRPPPPNFSKCRSKSTSLNQQNQSAIGNLIDFSPPSSPKPERTRNFGGSVSSSFNSSTSSLASSKKSLEFEPLVTNNLWPIQARVTHSSQTSNNGITFQSYLTPGGSQTSAHVKSEPGAPSFFVPTIIRPKAKANGRPDDSCTITNSPSGSLPMPLIPPPSPPKDIGNVETPYGLALYDYPATHPSDLALQKDDVVILIRRINGDWLYGKVFDKEGMFPDNFIDIQVPLSGEDHIVIALYDFPPEMPGDLPLKTGQKIKVIKRISDCWLFGESNGQTGQFPSNYINRVPDNL</sequence>
<evidence type="ECO:0000256" key="1">
    <source>
        <dbReference type="ARBA" id="ARBA00004496"/>
    </source>
</evidence>
<dbReference type="SMART" id="SM00326">
    <property type="entry name" value="SH3"/>
    <property type="match status" value="2"/>
</dbReference>
<dbReference type="GO" id="GO:0005737">
    <property type="term" value="C:cytoplasm"/>
    <property type="evidence" value="ECO:0007669"/>
    <property type="project" value="UniProtKB-SubCell"/>
</dbReference>
<proteinExistence type="predicted"/>
<feature type="region of interest" description="Disordered" evidence="5">
    <location>
        <begin position="145"/>
        <end position="168"/>
    </location>
</feature>
<dbReference type="InterPro" id="IPR046982">
    <property type="entry name" value="BIN3/RVS161-like"/>
</dbReference>
<evidence type="ECO:0000259" key="6">
    <source>
        <dbReference type="PROSITE" id="PS50002"/>
    </source>
</evidence>
<dbReference type="CDD" id="cd00174">
    <property type="entry name" value="SH3"/>
    <property type="match status" value="1"/>
</dbReference>
<keyword evidence="2 4" id="KW-0728">SH3 domain</keyword>
<dbReference type="GO" id="GO:0008289">
    <property type="term" value="F:lipid binding"/>
    <property type="evidence" value="ECO:0007669"/>
    <property type="project" value="TreeGrafter"/>
</dbReference>
<dbReference type="GO" id="GO:0097320">
    <property type="term" value="P:plasma membrane tubulation"/>
    <property type="evidence" value="ECO:0007669"/>
    <property type="project" value="TreeGrafter"/>
</dbReference>
<dbReference type="GO" id="GO:0006897">
    <property type="term" value="P:endocytosis"/>
    <property type="evidence" value="ECO:0007669"/>
    <property type="project" value="InterPro"/>
</dbReference>
<feature type="region of interest" description="Disordered" evidence="5">
    <location>
        <begin position="1"/>
        <end position="73"/>
    </location>
</feature>
<reference evidence="7" key="1">
    <citation type="submission" date="2022-01" db="EMBL/GenBank/DDBJ databases">
        <authorList>
            <person name="King R."/>
        </authorList>
    </citation>
    <scope>NUCLEOTIDE SEQUENCE</scope>
</reference>
<dbReference type="GO" id="GO:0051666">
    <property type="term" value="P:actin cortical patch localization"/>
    <property type="evidence" value="ECO:0007669"/>
    <property type="project" value="InterPro"/>
</dbReference>
<dbReference type="AlphaFoldDB" id="A0A9N9MDV7"/>
<protein>
    <recommendedName>
        <fullName evidence="6">SH3 domain-containing protein</fullName>
    </recommendedName>
</protein>
<dbReference type="PRINTS" id="PR00499">
    <property type="entry name" value="P67PHOX"/>
</dbReference>
<evidence type="ECO:0000256" key="4">
    <source>
        <dbReference type="PROSITE-ProRule" id="PRU00192"/>
    </source>
</evidence>
<evidence type="ECO:0000313" key="8">
    <source>
        <dbReference type="Proteomes" id="UP001152799"/>
    </source>
</evidence>
<organism evidence="7 8">
    <name type="scientific">Ceutorhynchus assimilis</name>
    <name type="common">cabbage seed weevil</name>
    <dbReference type="NCBI Taxonomy" id="467358"/>
    <lineage>
        <taxon>Eukaryota</taxon>
        <taxon>Metazoa</taxon>
        <taxon>Ecdysozoa</taxon>
        <taxon>Arthropoda</taxon>
        <taxon>Hexapoda</taxon>
        <taxon>Insecta</taxon>
        <taxon>Pterygota</taxon>
        <taxon>Neoptera</taxon>
        <taxon>Endopterygota</taxon>
        <taxon>Coleoptera</taxon>
        <taxon>Polyphaga</taxon>
        <taxon>Cucujiformia</taxon>
        <taxon>Curculionidae</taxon>
        <taxon>Ceutorhynchinae</taxon>
        <taxon>Ceutorhynchus</taxon>
    </lineage>
</organism>
<feature type="domain" description="SH3" evidence="6">
    <location>
        <begin position="244"/>
        <end position="303"/>
    </location>
</feature>
<dbReference type="InterPro" id="IPR001452">
    <property type="entry name" value="SH3_domain"/>
</dbReference>